<dbReference type="EMBL" id="JEMT01026833">
    <property type="protein sequence ID" value="EXX58446.1"/>
    <property type="molecule type" value="Genomic_DNA"/>
</dbReference>
<gene>
    <name evidence="1" type="ORF">RirG_197920</name>
</gene>
<organism evidence="1 2">
    <name type="scientific">Rhizophagus irregularis (strain DAOM 197198w)</name>
    <name type="common">Glomus intraradices</name>
    <dbReference type="NCBI Taxonomy" id="1432141"/>
    <lineage>
        <taxon>Eukaryota</taxon>
        <taxon>Fungi</taxon>
        <taxon>Fungi incertae sedis</taxon>
        <taxon>Mucoromycota</taxon>
        <taxon>Glomeromycotina</taxon>
        <taxon>Glomeromycetes</taxon>
        <taxon>Glomerales</taxon>
        <taxon>Glomeraceae</taxon>
        <taxon>Rhizophagus</taxon>
    </lineage>
</organism>
<comment type="caution">
    <text evidence="1">The sequence shown here is derived from an EMBL/GenBank/DDBJ whole genome shotgun (WGS) entry which is preliminary data.</text>
</comment>
<evidence type="ECO:0000313" key="2">
    <source>
        <dbReference type="Proteomes" id="UP000022910"/>
    </source>
</evidence>
<name>A0A015KFP8_RHIIW</name>
<dbReference type="AlphaFoldDB" id="A0A015KFP8"/>
<dbReference type="Proteomes" id="UP000022910">
    <property type="component" value="Unassembled WGS sequence"/>
</dbReference>
<keyword evidence="2" id="KW-1185">Reference proteome</keyword>
<sequence length="128" mass="14566">MPRRFYAAGVKPSGSKIWHRQRDSGCHATFAFATMTVVPQHFQPDLCVFGEPGLGPSRVAGRWWLCWPGCHAGNWSCARRHELRNQGWFLGGDTANAQKLAHHKMLFLQPPVMWMYKACNSGWQAYGY</sequence>
<protein>
    <submittedName>
        <fullName evidence="1">Uncharacterized protein</fullName>
    </submittedName>
</protein>
<accession>A0A015KFP8</accession>
<proteinExistence type="predicted"/>
<dbReference type="HOGENOM" id="CLU_1960788_0_0_1"/>
<reference evidence="1 2" key="1">
    <citation type="submission" date="2014-02" db="EMBL/GenBank/DDBJ databases">
        <title>Single nucleus genome sequencing reveals high similarity among nuclei of an endomycorrhizal fungus.</title>
        <authorList>
            <person name="Lin K."/>
            <person name="Geurts R."/>
            <person name="Zhang Z."/>
            <person name="Limpens E."/>
            <person name="Saunders D.G."/>
            <person name="Mu D."/>
            <person name="Pang E."/>
            <person name="Cao H."/>
            <person name="Cha H."/>
            <person name="Lin T."/>
            <person name="Zhou Q."/>
            <person name="Shang Y."/>
            <person name="Li Y."/>
            <person name="Ivanov S."/>
            <person name="Sharma T."/>
            <person name="Velzen R.V."/>
            <person name="Ruijter N.D."/>
            <person name="Aanen D.K."/>
            <person name="Win J."/>
            <person name="Kamoun S."/>
            <person name="Bisseling T."/>
            <person name="Huang S."/>
        </authorList>
    </citation>
    <scope>NUCLEOTIDE SEQUENCE [LARGE SCALE GENOMIC DNA]</scope>
    <source>
        <strain evidence="2">DAOM197198w</strain>
    </source>
</reference>
<evidence type="ECO:0000313" key="1">
    <source>
        <dbReference type="EMBL" id="EXX58446.1"/>
    </source>
</evidence>